<evidence type="ECO:0000259" key="2">
    <source>
        <dbReference type="PROSITE" id="PS50234"/>
    </source>
</evidence>
<dbReference type="PANTHER" id="PTHR45737">
    <property type="entry name" value="VON WILLEBRAND FACTOR A DOMAIN-CONTAINING PROTEIN 5A"/>
    <property type="match status" value="1"/>
</dbReference>
<evidence type="ECO:0008006" key="6">
    <source>
        <dbReference type="Google" id="ProtNLM"/>
    </source>
</evidence>
<keyword evidence="5" id="KW-1185">Reference proteome</keyword>
<keyword evidence="1" id="KW-1133">Transmembrane helix</keyword>
<dbReference type="SMART" id="SM00609">
    <property type="entry name" value="VIT"/>
    <property type="match status" value="1"/>
</dbReference>
<dbReference type="InterPro" id="IPR002035">
    <property type="entry name" value="VWF_A"/>
</dbReference>
<dbReference type="STRING" id="1184151.AW736_14875"/>
<evidence type="ECO:0000313" key="5">
    <source>
        <dbReference type="Proteomes" id="UP000078486"/>
    </source>
</evidence>
<dbReference type="Pfam" id="PF13519">
    <property type="entry name" value="VWA_2"/>
    <property type="match status" value="1"/>
</dbReference>
<feature type="domain" description="VWFA" evidence="2">
    <location>
        <begin position="306"/>
        <end position="475"/>
    </location>
</feature>
<evidence type="ECO:0000259" key="3">
    <source>
        <dbReference type="PROSITE" id="PS51468"/>
    </source>
</evidence>
<gene>
    <name evidence="4" type="ORF">AW736_14875</name>
</gene>
<feature type="domain" description="VIT" evidence="3">
    <location>
        <begin position="43"/>
        <end position="171"/>
    </location>
</feature>
<name>A0A178IIK8_9BACT</name>
<feature type="transmembrane region" description="Helical" evidence="1">
    <location>
        <begin position="672"/>
        <end position="688"/>
    </location>
</feature>
<reference evidence="4 5" key="1">
    <citation type="submission" date="2016-01" db="EMBL/GenBank/DDBJ databases">
        <title>High potential of lignocellulose degradation of a new Verrucomicrobia species.</title>
        <authorList>
            <person name="Wang Y."/>
            <person name="Shi Y."/>
            <person name="Qiu Z."/>
            <person name="Liu S."/>
            <person name="Yang H."/>
        </authorList>
    </citation>
    <scope>NUCLEOTIDE SEQUENCE [LARGE SCALE GENOMIC DNA]</scope>
    <source>
        <strain evidence="4 5">TSB47</strain>
    </source>
</reference>
<dbReference type="SUPFAM" id="SSF53300">
    <property type="entry name" value="vWA-like"/>
    <property type="match status" value="1"/>
</dbReference>
<dbReference type="PROSITE" id="PS51468">
    <property type="entry name" value="VIT"/>
    <property type="match status" value="1"/>
</dbReference>
<evidence type="ECO:0000313" key="4">
    <source>
        <dbReference type="EMBL" id="OAM89077.1"/>
    </source>
</evidence>
<dbReference type="Pfam" id="PF08487">
    <property type="entry name" value="VIT"/>
    <property type="match status" value="1"/>
</dbReference>
<keyword evidence="1" id="KW-0472">Membrane</keyword>
<proteinExistence type="predicted"/>
<dbReference type="AlphaFoldDB" id="A0A178IIK8"/>
<dbReference type="EMBL" id="LRRQ01000106">
    <property type="protein sequence ID" value="OAM89077.1"/>
    <property type="molecule type" value="Genomic_DNA"/>
</dbReference>
<dbReference type="Gene3D" id="3.40.50.410">
    <property type="entry name" value="von Willebrand factor, type A domain"/>
    <property type="match status" value="1"/>
</dbReference>
<dbReference type="Proteomes" id="UP000078486">
    <property type="component" value="Unassembled WGS sequence"/>
</dbReference>
<dbReference type="SMART" id="SM00327">
    <property type="entry name" value="VWA"/>
    <property type="match status" value="1"/>
</dbReference>
<sequence length="699" mass="76012">MKTTSRTYAPNLVRAHRAFRWLSFLAAFAAMLALLGVMTGLHAAGTLTPVGSSAATIQIRDHQVNVTINNGFAQTEVLQTFFNPNAADLEAVYAFPVPKSASLSEVTIQAGEKTLNGEVLPRAAAETIYNEEKSRGNDAGLAAKNTFQTYEFRVSPVRAGAETRLRFVYYQPLEIDTGVGRYLYPLEEGGTDDRAQNFWQPANTQVEGRLSINVELKSAWPIDDLRAPGFENESVIQKLDTGHYRFALDRAGAKLARDFVLYYRLAADLPGRVEVVPYRAAPGKPGTFMAVVTPGLDLQPITRGADYTYVLDVSGSMQGKIATLANGITQALGKMSPGDRFRIVTFNNNARELLPWTPATPDNVRNAITLVRSLAPSGGTNIYAGLQVALTRLDADRATSLVLVTDGVTNQGIVDPRAFHALLKQHDIRFFGFLMGNSTNWPLMRAMADATGGFYAGVSNDDDIVGQLLLAKSKITHEALHHATFKFSGGGTTDLTGDNPQKIYHGQQLVLFGRYDKPGKATLTLNARLTGEDKTYTTTFDFPETDTANPELERLWALAQIEQIELKEAIGQTPAAEAKDAITNLGVAYQLVTDHTAMVVLDDATHDARGIDRKNRDRTALERAAQSARAQTVATNYQVDANQPAYSAPAPHVSRSRGFGGGGGGALESTDIAFLLFFAFLAWAAWLGRRAMAQKSRDD</sequence>
<organism evidence="4 5">
    <name type="scientific">Termitidicoccus mucosus</name>
    <dbReference type="NCBI Taxonomy" id="1184151"/>
    <lineage>
        <taxon>Bacteria</taxon>
        <taxon>Pseudomonadati</taxon>
        <taxon>Verrucomicrobiota</taxon>
        <taxon>Opitutia</taxon>
        <taxon>Opitutales</taxon>
        <taxon>Opitutaceae</taxon>
        <taxon>Termitidicoccus</taxon>
    </lineage>
</organism>
<dbReference type="InterPro" id="IPR036465">
    <property type="entry name" value="vWFA_dom_sf"/>
</dbReference>
<accession>A0A178IIK8</accession>
<protein>
    <recommendedName>
        <fullName evidence="6">Trypsin</fullName>
    </recommendedName>
</protein>
<dbReference type="PANTHER" id="PTHR45737:SF6">
    <property type="entry name" value="VON WILLEBRAND FACTOR A DOMAIN-CONTAINING PROTEIN 5A"/>
    <property type="match status" value="1"/>
</dbReference>
<evidence type="ECO:0000256" key="1">
    <source>
        <dbReference type="SAM" id="Phobius"/>
    </source>
</evidence>
<keyword evidence="1" id="KW-0812">Transmembrane</keyword>
<dbReference type="InterPro" id="IPR013694">
    <property type="entry name" value="VIT"/>
</dbReference>
<comment type="caution">
    <text evidence="4">The sequence shown here is derived from an EMBL/GenBank/DDBJ whole genome shotgun (WGS) entry which is preliminary data.</text>
</comment>
<dbReference type="RefSeq" id="WP_068770954.1">
    <property type="nucleotide sequence ID" value="NZ_CP109796.1"/>
</dbReference>
<dbReference type="PROSITE" id="PS50234">
    <property type="entry name" value="VWFA"/>
    <property type="match status" value="1"/>
</dbReference>